<organism evidence="1">
    <name type="scientific">Timema shepardi</name>
    <name type="common">Walking stick</name>
    <dbReference type="NCBI Taxonomy" id="629360"/>
    <lineage>
        <taxon>Eukaryota</taxon>
        <taxon>Metazoa</taxon>
        <taxon>Ecdysozoa</taxon>
        <taxon>Arthropoda</taxon>
        <taxon>Hexapoda</taxon>
        <taxon>Insecta</taxon>
        <taxon>Pterygota</taxon>
        <taxon>Neoptera</taxon>
        <taxon>Polyneoptera</taxon>
        <taxon>Phasmatodea</taxon>
        <taxon>Timematodea</taxon>
        <taxon>Timematoidea</taxon>
        <taxon>Timematidae</taxon>
        <taxon>Timema</taxon>
    </lineage>
</organism>
<name>A0A7R9FX47_TIMSH</name>
<evidence type="ECO:0000313" key="1">
    <source>
        <dbReference type="EMBL" id="CAD7258419.1"/>
    </source>
</evidence>
<proteinExistence type="predicted"/>
<sequence length="362" mass="41101">MKIFLRRGDETDALNIVITGCFVRQCRRTSKKFLRRIDKGGMMVLREKPPSVHPTEIRTSISPSSAVELNTTSAFANYATEAGMRKVEFRGIAPVREENNLGETSLSATDRYLPVIGSLIYCNSSALYRVATEAHLMMFLVSLLWVRIEDTQRRWSISFRTLTISWDIAATQPFDRIAVTQSVGLYPDEGERWCERGDEKKKKSGKPFRENHPQCTLLGTNSDLLVFFSLVQQESSALDNVATEHTRYTLSPQDDVKQDDDVITSDAWRLQELFALLFLSLCVYNFVPTVFFTFDTHFYHINAPWYTVVNAHSYKTKGPGFDSRLLFYAPLGSVSPLLRVAHPPHTPRLGTTDLEITVNSII</sequence>
<dbReference type="AlphaFoldDB" id="A0A7R9FX47"/>
<dbReference type="EMBL" id="OC000816">
    <property type="protein sequence ID" value="CAD7258419.1"/>
    <property type="molecule type" value="Genomic_DNA"/>
</dbReference>
<gene>
    <name evidence="1" type="ORF">TSIB3V08_LOCUS2656</name>
</gene>
<protein>
    <submittedName>
        <fullName evidence="1">Uncharacterized protein</fullName>
    </submittedName>
</protein>
<accession>A0A7R9FX47</accession>
<reference evidence="1" key="1">
    <citation type="submission" date="2020-11" db="EMBL/GenBank/DDBJ databases">
        <authorList>
            <person name="Tran Van P."/>
        </authorList>
    </citation>
    <scope>NUCLEOTIDE SEQUENCE</scope>
</reference>